<dbReference type="AlphaFoldDB" id="W4K101"/>
<dbReference type="GeneID" id="20673547"/>
<dbReference type="EMBL" id="KI925460">
    <property type="protein sequence ID" value="ETW79513.1"/>
    <property type="molecule type" value="Genomic_DNA"/>
</dbReference>
<dbReference type="HOGENOM" id="CLU_2942028_0_0_1"/>
<evidence type="ECO:0000313" key="1">
    <source>
        <dbReference type="EMBL" id="ETW79513.1"/>
    </source>
</evidence>
<accession>W4K101</accession>
<dbReference type="Proteomes" id="UP000030671">
    <property type="component" value="Unassembled WGS sequence"/>
</dbReference>
<dbReference type="KEGG" id="hir:HETIRDRAFT_419223"/>
<reference evidence="1 2" key="1">
    <citation type="journal article" date="2012" name="New Phytol.">
        <title>Insight into trade-off between wood decay and parasitism from the genome of a fungal forest pathogen.</title>
        <authorList>
            <person name="Olson A."/>
            <person name="Aerts A."/>
            <person name="Asiegbu F."/>
            <person name="Belbahri L."/>
            <person name="Bouzid O."/>
            <person name="Broberg A."/>
            <person name="Canback B."/>
            <person name="Coutinho P.M."/>
            <person name="Cullen D."/>
            <person name="Dalman K."/>
            <person name="Deflorio G."/>
            <person name="van Diepen L.T."/>
            <person name="Dunand C."/>
            <person name="Duplessis S."/>
            <person name="Durling M."/>
            <person name="Gonthier P."/>
            <person name="Grimwood J."/>
            <person name="Fossdal C.G."/>
            <person name="Hansson D."/>
            <person name="Henrissat B."/>
            <person name="Hietala A."/>
            <person name="Himmelstrand K."/>
            <person name="Hoffmeister D."/>
            <person name="Hogberg N."/>
            <person name="James T.Y."/>
            <person name="Karlsson M."/>
            <person name="Kohler A."/>
            <person name="Kues U."/>
            <person name="Lee Y.H."/>
            <person name="Lin Y.C."/>
            <person name="Lind M."/>
            <person name="Lindquist E."/>
            <person name="Lombard V."/>
            <person name="Lucas S."/>
            <person name="Lunden K."/>
            <person name="Morin E."/>
            <person name="Murat C."/>
            <person name="Park J."/>
            <person name="Raffaello T."/>
            <person name="Rouze P."/>
            <person name="Salamov A."/>
            <person name="Schmutz J."/>
            <person name="Solheim H."/>
            <person name="Stahlberg J."/>
            <person name="Velez H."/>
            <person name="de Vries R.P."/>
            <person name="Wiebenga A."/>
            <person name="Woodward S."/>
            <person name="Yakovlev I."/>
            <person name="Garbelotto M."/>
            <person name="Martin F."/>
            <person name="Grigoriev I.V."/>
            <person name="Stenlid J."/>
        </authorList>
    </citation>
    <scope>NUCLEOTIDE SEQUENCE [LARGE SCALE GENOMIC DNA]</scope>
    <source>
        <strain evidence="1 2">TC 32-1</strain>
    </source>
</reference>
<sequence>MLLQARGTKKRLLDRRLSFCAIRLKGTVRNSYARRRIHLDAGTQLGYRAQPLEAIQGEWT</sequence>
<organism evidence="1 2">
    <name type="scientific">Heterobasidion irregulare (strain TC 32-1)</name>
    <dbReference type="NCBI Taxonomy" id="747525"/>
    <lineage>
        <taxon>Eukaryota</taxon>
        <taxon>Fungi</taxon>
        <taxon>Dikarya</taxon>
        <taxon>Basidiomycota</taxon>
        <taxon>Agaricomycotina</taxon>
        <taxon>Agaricomycetes</taxon>
        <taxon>Russulales</taxon>
        <taxon>Bondarzewiaceae</taxon>
        <taxon>Heterobasidion</taxon>
        <taxon>Heterobasidion annosum species complex</taxon>
    </lineage>
</organism>
<evidence type="ECO:0000313" key="2">
    <source>
        <dbReference type="Proteomes" id="UP000030671"/>
    </source>
</evidence>
<dbReference type="RefSeq" id="XP_009548095.1">
    <property type="nucleotide sequence ID" value="XM_009549800.1"/>
</dbReference>
<protein>
    <submittedName>
        <fullName evidence="1">Uncharacterized protein</fullName>
    </submittedName>
</protein>
<proteinExistence type="predicted"/>
<keyword evidence="2" id="KW-1185">Reference proteome</keyword>
<dbReference type="InParanoid" id="W4K101"/>
<name>W4K101_HETIT</name>
<gene>
    <name evidence="1" type="ORF">HETIRDRAFT_419223</name>
</gene>